<evidence type="ECO:0000313" key="6">
    <source>
        <dbReference type="EMBL" id="EAX99588.1"/>
    </source>
</evidence>
<dbReference type="Pfam" id="PF00069">
    <property type="entry name" value="Pkinase"/>
    <property type="match status" value="1"/>
</dbReference>
<evidence type="ECO:0000256" key="4">
    <source>
        <dbReference type="ARBA" id="ARBA00022840"/>
    </source>
</evidence>
<evidence type="ECO:0000256" key="3">
    <source>
        <dbReference type="ARBA" id="ARBA00022777"/>
    </source>
</evidence>
<accession>A2F671</accession>
<dbReference type="GO" id="GO:0005776">
    <property type="term" value="C:autophagosome"/>
    <property type="evidence" value="ECO:0000318"/>
    <property type="project" value="GO_Central"/>
</dbReference>
<dbReference type="GO" id="GO:0016020">
    <property type="term" value="C:membrane"/>
    <property type="evidence" value="ECO:0000318"/>
    <property type="project" value="GO_Central"/>
</dbReference>
<evidence type="ECO:0000313" key="7">
    <source>
        <dbReference type="Proteomes" id="UP000001542"/>
    </source>
</evidence>
<dbReference type="STRING" id="5722.A2F671"/>
<dbReference type="SMART" id="SM00220">
    <property type="entry name" value="S_TKc"/>
    <property type="match status" value="1"/>
</dbReference>
<dbReference type="VEuPathDB" id="TrichDB:TVAG_427520"/>
<dbReference type="EMBL" id="DS113632">
    <property type="protein sequence ID" value="EAX99588.1"/>
    <property type="molecule type" value="Genomic_DNA"/>
</dbReference>
<keyword evidence="3 6" id="KW-0418">Kinase</keyword>
<sequence length="267" mass="30792">MFLGDLLDCGHEGEVYDAVYMGCQGYCAKKVPENKKYTLEMSQYIYNLVNSEFFIPCYGILYNDGDPCLVMKRAAGTLVDFIENPSYFGLHYEDLDILLYQTALALKQLKDHNLYWGDLKLQNILVDSFVPRAYICDFGSAKFLNNCVVEEGDVFTELYKAPEVVKGAIVTPQADLFSFGVMIYIAKVMAPPFTVSDDFPQYDGSEEDCQLREEACMYKLNTERDKFKFLDCDCQELLINCLKVDPRERWTIEDVLNSRFFSCFKYQ</sequence>
<dbReference type="SMR" id="A2F671"/>
<proteinExistence type="predicted"/>
<evidence type="ECO:0000259" key="5">
    <source>
        <dbReference type="PROSITE" id="PS50011"/>
    </source>
</evidence>
<keyword evidence="2" id="KW-0547">Nucleotide-binding</keyword>
<dbReference type="InterPro" id="IPR011009">
    <property type="entry name" value="Kinase-like_dom_sf"/>
</dbReference>
<dbReference type="eggNOG" id="KOG4236">
    <property type="taxonomic scope" value="Eukaryota"/>
</dbReference>
<dbReference type="AlphaFoldDB" id="A2F671"/>
<dbReference type="Gene3D" id="1.10.510.10">
    <property type="entry name" value="Transferase(Phosphotransferase) domain 1"/>
    <property type="match status" value="1"/>
</dbReference>
<dbReference type="Proteomes" id="UP000001542">
    <property type="component" value="Unassembled WGS sequence"/>
</dbReference>
<dbReference type="GO" id="GO:0000407">
    <property type="term" value="C:phagophore assembly site"/>
    <property type="evidence" value="ECO:0000318"/>
    <property type="project" value="GO_Central"/>
</dbReference>
<dbReference type="CDD" id="cd00180">
    <property type="entry name" value="PKc"/>
    <property type="match status" value="1"/>
</dbReference>
<dbReference type="GO" id="GO:0005737">
    <property type="term" value="C:cytoplasm"/>
    <property type="evidence" value="ECO:0000318"/>
    <property type="project" value="GO_Central"/>
</dbReference>
<dbReference type="SUPFAM" id="SSF56112">
    <property type="entry name" value="Protein kinase-like (PK-like)"/>
    <property type="match status" value="1"/>
</dbReference>
<dbReference type="RefSeq" id="XP_001312518.1">
    <property type="nucleotide sequence ID" value="XM_001312517.1"/>
</dbReference>
<dbReference type="GO" id="GO:0005524">
    <property type="term" value="F:ATP binding"/>
    <property type="evidence" value="ECO:0007669"/>
    <property type="project" value="UniProtKB-KW"/>
</dbReference>
<evidence type="ECO:0000256" key="2">
    <source>
        <dbReference type="ARBA" id="ARBA00022741"/>
    </source>
</evidence>
<dbReference type="KEGG" id="tva:4757398"/>
<dbReference type="GO" id="GO:0005829">
    <property type="term" value="C:cytosol"/>
    <property type="evidence" value="ECO:0000318"/>
    <property type="project" value="GO_Central"/>
</dbReference>
<dbReference type="GO" id="GO:0010506">
    <property type="term" value="P:regulation of autophagy"/>
    <property type="evidence" value="ECO:0000318"/>
    <property type="project" value="GO_Central"/>
</dbReference>
<dbReference type="OrthoDB" id="2418780at2759"/>
<dbReference type="InParanoid" id="A2F671"/>
<dbReference type="PANTHER" id="PTHR24348:SF22">
    <property type="entry name" value="NON-SPECIFIC SERINE_THREONINE PROTEIN KINASE"/>
    <property type="match status" value="1"/>
</dbReference>
<dbReference type="PANTHER" id="PTHR24348">
    <property type="entry name" value="SERINE/THREONINE-PROTEIN KINASE UNC-51-RELATED"/>
    <property type="match status" value="1"/>
</dbReference>
<keyword evidence="4" id="KW-0067">ATP-binding</keyword>
<keyword evidence="7" id="KW-1185">Reference proteome</keyword>
<dbReference type="VEuPathDB" id="TrichDB:TVAGG3_0660430"/>
<gene>
    <name evidence="6" type="ORF">TVAG_427520</name>
</gene>
<organism evidence="6 7">
    <name type="scientific">Trichomonas vaginalis (strain ATCC PRA-98 / G3)</name>
    <dbReference type="NCBI Taxonomy" id="412133"/>
    <lineage>
        <taxon>Eukaryota</taxon>
        <taxon>Metamonada</taxon>
        <taxon>Parabasalia</taxon>
        <taxon>Trichomonadida</taxon>
        <taxon>Trichomonadidae</taxon>
        <taxon>Trichomonas</taxon>
    </lineage>
</organism>
<dbReference type="InterPro" id="IPR000719">
    <property type="entry name" value="Prot_kinase_dom"/>
</dbReference>
<name>A2F671_TRIV3</name>
<dbReference type="GO" id="GO:0000045">
    <property type="term" value="P:autophagosome assembly"/>
    <property type="evidence" value="ECO:0000318"/>
    <property type="project" value="GO_Central"/>
</dbReference>
<protein>
    <submittedName>
        <fullName evidence="6">CAMK family protein kinase</fullName>
    </submittedName>
</protein>
<evidence type="ECO:0000256" key="1">
    <source>
        <dbReference type="ARBA" id="ARBA00022679"/>
    </source>
</evidence>
<reference evidence="6" key="2">
    <citation type="journal article" date="2007" name="Science">
        <title>Draft genome sequence of the sexually transmitted pathogen Trichomonas vaginalis.</title>
        <authorList>
            <person name="Carlton J.M."/>
            <person name="Hirt R.P."/>
            <person name="Silva J.C."/>
            <person name="Delcher A.L."/>
            <person name="Schatz M."/>
            <person name="Zhao Q."/>
            <person name="Wortman J.R."/>
            <person name="Bidwell S.L."/>
            <person name="Alsmark U.C.M."/>
            <person name="Besteiro S."/>
            <person name="Sicheritz-Ponten T."/>
            <person name="Noel C.J."/>
            <person name="Dacks J.B."/>
            <person name="Foster P.G."/>
            <person name="Simillion C."/>
            <person name="Van de Peer Y."/>
            <person name="Miranda-Saavedra D."/>
            <person name="Barton G.J."/>
            <person name="Westrop G.D."/>
            <person name="Mueller S."/>
            <person name="Dessi D."/>
            <person name="Fiori P.L."/>
            <person name="Ren Q."/>
            <person name="Paulsen I."/>
            <person name="Zhang H."/>
            <person name="Bastida-Corcuera F.D."/>
            <person name="Simoes-Barbosa A."/>
            <person name="Brown M.T."/>
            <person name="Hayes R.D."/>
            <person name="Mukherjee M."/>
            <person name="Okumura C.Y."/>
            <person name="Schneider R."/>
            <person name="Smith A.J."/>
            <person name="Vanacova S."/>
            <person name="Villalvazo M."/>
            <person name="Haas B.J."/>
            <person name="Pertea M."/>
            <person name="Feldblyum T.V."/>
            <person name="Utterback T.R."/>
            <person name="Shu C.L."/>
            <person name="Osoegawa K."/>
            <person name="de Jong P.J."/>
            <person name="Hrdy I."/>
            <person name="Horvathova L."/>
            <person name="Zubacova Z."/>
            <person name="Dolezal P."/>
            <person name="Malik S.B."/>
            <person name="Logsdon J.M. Jr."/>
            <person name="Henze K."/>
            <person name="Gupta A."/>
            <person name="Wang C.C."/>
            <person name="Dunne R.L."/>
            <person name="Upcroft J.A."/>
            <person name="Upcroft P."/>
            <person name="White O."/>
            <person name="Salzberg S.L."/>
            <person name="Tang P."/>
            <person name="Chiu C.-H."/>
            <person name="Lee Y.-S."/>
            <person name="Embley T.M."/>
            <person name="Coombs G.H."/>
            <person name="Mottram J.C."/>
            <person name="Tachezy J."/>
            <person name="Fraser-Liggett C.M."/>
            <person name="Johnson P.J."/>
        </authorList>
    </citation>
    <scope>NUCLEOTIDE SEQUENCE [LARGE SCALE GENOMIC DNA]</scope>
    <source>
        <strain evidence="6">G3</strain>
    </source>
</reference>
<feature type="domain" description="Protein kinase" evidence="5">
    <location>
        <begin position="1"/>
        <end position="261"/>
    </location>
</feature>
<dbReference type="GO" id="GO:0004674">
    <property type="term" value="F:protein serine/threonine kinase activity"/>
    <property type="evidence" value="ECO:0000318"/>
    <property type="project" value="GO_Central"/>
</dbReference>
<dbReference type="InterPro" id="IPR045269">
    <property type="entry name" value="Atg1-like"/>
</dbReference>
<keyword evidence="1" id="KW-0808">Transferase</keyword>
<dbReference type="PROSITE" id="PS50011">
    <property type="entry name" value="PROTEIN_KINASE_DOM"/>
    <property type="match status" value="1"/>
</dbReference>
<reference evidence="6" key="1">
    <citation type="submission" date="2006-10" db="EMBL/GenBank/DDBJ databases">
        <authorList>
            <person name="Amadeo P."/>
            <person name="Zhao Q."/>
            <person name="Wortman J."/>
            <person name="Fraser-Liggett C."/>
            <person name="Carlton J."/>
        </authorList>
    </citation>
    <scope>NUCLEOTIDE SEQUENCE</scope>
    <source>
        <strain evidence="6">G3</strain>
    </source>
</reference>